<dbReference type="EMBL" id="MKKK01000073">
    <property type="protein sequence ID" value="OEY91806.1"/>
    <property type="molecule type" value="Genomic_DNA"/>
</dbReference>
<evidence type="ECO:0000313" key="2">
    <source>
        <dbReference type="EMBL" id="OEY91806.1"/>
    </source>
</evidence>
<feature type="transmembrane region" description="Helical" evidence="1">
    <location>
        <begin position="173"/>
        <end position="195"/>
    </location>
</feature>
<feature type="transmembrane region" description="Helical" evidence="1">
    <location>
        <begin position="207"/>
        <end position="232"/>
    </location>
</feature>
<dbReference type="InterPro" id="IPR025238">
    <property type="entry name" value="DUF4184"/>
</dbReference>
<feature type="transmembrane region" description="Helical" evidence="1">
    <location>
        <begin position="85"/>
        <end position="105"/>
    </location>
</feature>
<feature type="transmembrane region" description="Helical" evidence="1">
    <location>
        <begin position="140"/>
        <end position="161"/>
    </location>
</feature>
<name>A0A1E7QXR9_9GAMM</name>
<keyword evidence="3" id="KW-1185">Reference proteome</keyword>
<dbReference type="Pfam" id="PF13803">
    <property type="entry name" value="DUF4184"/>
    <property type="match status" value="1"/>
</dbReference>
<keyword evidence="1" id="KW-0812">Transmembrane</keyword>
<accession>A0A1E7QXR9</accession>
<keyword evidence="1" id="KW-0472">Membrane</keyword>
<feature type="transmembrane region" description="Helical" evidence="1">
    <location>
        <begin position="46"/>
        <end position="64"/>
    </location>
</feature>
<comment type="caution">
    <text evidence="2">The sequence shown here is derived from an EMBL/GenBank/DDBJ whole genome shotgun (WGS) entry which is preliminary data.</text>
</comment>
<dbReference type="Proteomes" id="UP000185895">
    <property type="component" value="Unassembled WGS sequence"/>
</dbReference>
<reference evidence="2 3" key="1">
    <citation type="submission" date="2016-09" db="EMBL/GenBank/DDBJ databases">
        <authorList>
            <person name="Capua I."/>
            <person name="De Benedictis P."/>
            <person name="Joannis T."/>
            <person name="Lombin L.H."/>
            <person name="Cattoli G."/>
        </authorList>
    </citation>
    <scope>NUCLEOTIDE SEQUENCE [LARGE SCALE GENOMIC DNA]</scope>
    <source>
        <strain evidence="2 3">ANC 4671</strain>
    </source>
</reference>
<keyword evidence="1" id="KW-1133">Transmembrane helix</keyword>
<protein>
    <recommendedName>
        <fullName evidence="4">DUF4184 family protein</fullName>
    </recommendedName>
</protein>
<sequence>MVVAPALYPLFKRKLPLASIAIGAAIPDIAGQIINDRDWAHEYSGMFSVDLIFGLIGCLLWFSLYRPYVYYGLNRQITPLGNSRIDAIFFCTVGILVGIGTHFLWDSFTHDNQPIFFSTEFMMQSIQVPLLHKTMPLDLFLQYTTSIITLPLVYFLIRPVLSAPIINTHAPNYWQFFLTLFSSVILGAIFCYLNTEKLVPLLDQDHYLFIRGLIVEFSTGFFLMFSVICLILRWKITRIY</sequence>
<dbReference type="AlphaFoldDB" id="A0A1E7QXR9"/>
<evidence type="ECO:0000313" key="3">
    <source>
        <dbReference type="Proteomes" id="UP000185895"/>
    </source>
</evidence>
<dbReference type="STRING" id="1262585.BJI46_06635"/>
<proteinExistence type="predicted"/>
<evidence type="ECO:0008006" key="4">
    <source>
        <dbReference type="Google" id="ProtNLM"/>
    </source>
</evidence>
<organism evidence="2 3">
    <name type="scientific">Acinetobacter qingfengensis</name>
    <dbReference type="NCBI Taxonomy" id="1262585"/>
    <lineage>
        <taxon>Bacteria</taxon>
        <taxon>Pseudomonadati</taxon>
        <taxon>Pseudomonadota</taxon>
        <taxon>Gammaproteobacteria</taxon>
        <taxon>Moraxellales</taxon>
        <taxon>Moraxellaceae</taxon>
        <taxon>Acinetobacter</taxon>
    </lineage>
</organism>
<gene>
    <name evidence="2" type="ORF">BJI46_06635</name>
</gene>
<evidence type="ECO:0000256" key="1">
    <source>
        <dbReference type="SAM" id="Phobius"/>
    </source>
</evidence>